<keyword evidence="4" id="KW-0472">Membrane</keyword>
<dbReference type="Gene3D" id="3.30.1370.120">
    <property type="match status" value="1"/>
</dbReference>
<proteinExistence type="inferred from homology"/>
<dbReference type="Gene3D" id="2.60.40.3500">
    <property type="match status" value="1"/>
</dbReference>
<dbReference type="AlphaFoldDB" id="A0A937X7B0"/>
<dbReference type="NCBIfam" id="TIGR02515">
    <property type="entry name" value="IV_pilus_PilQ"/>
    <property type="match status" value="1"/>
</dbReference>
<evidence type="ECO:0000256" key="2">
    <source>
        <dbReference type="ARBA" id="ARBA00022448"/>
    </source>
</evidence>
<evidence type="ECO:0000256" key="5">
    <source>
        <dbReference type="ARBA" id="ARBA00023237"/>
    </source>
</evidence>
<evidence type="ECO:0000313" key="14">
    <source>
        <dbReference type="Proteomes" id="UP000748308"/>
    </source>
</evidence>
<dbReference type="InterPro" id="IPR051808">
    <property type="entry name" value="Type_IV_pilus_biogenesis"/>
</dbReference>
<evidence type="ECO:0000256" key="9">
    <source>
        <dbReference type="SAM" id="SignalP"/>
    </source>
</evidence>
<keyword evidence="2 7" id="KW-0813">Transport</keyword>
<comment type="subcellular location">
    <subcellularLocation>
        <location evidence="7">Cell outer membrane</location>
    </subcellularLocation>
    <subcellularLocation>
        <location evidence="1">Membrane</location>
    </subcellularLocation>
</comment>
<evidence type="ECO:0000313" key="13">
    <source>
        <dbReference type="EMBL" id="MBM3317001.1"/>
    </source>
</evidence>
<evidence type="ECO:0000259" key="12">
    <source>
        <dbReference type="Pfam" id="PF11741"/>
    </source>
</evidence>
<evidence type="ECO:0000256" key="1">
    <source>
        <dbReference type="ARBA" id="ARBA00004370"/>
    </source>
</evidence>
<dbReference type="PRINTS" id="PR00811">
    <property type="entry name" value="BCTERIALGSPD"/>
</dbReference>
<dbReference type="Pfam" id="PF00263">
    <property type="entry name" value="Secretin"/>
    <property type="match status" value="1"/>
</dbReference>
<organism evidence="13 14">
    <name type="scientific">Eiseniibacteriota bacterium</name>
    <dbReference type="NCBI Taxonomy" id="2212470"/>
    <lineage>
        <taxon>Bacteria</taxon>
        <taxon>Candidatus Eiseniibacteriota</taxon>
    </lineage>
</organism>
<feature type="domain" description="AMIN" evidence="12">
    <location>
        <begin position="43"/>
        <end position="130"/>
    </location>
</feature>
<feature type="domain" description="Type II/III secretion system secretin-like" evidence="10">
    <location>
        <begin position="455"/>
        <end position="611"/>
    </location>
</feature>
<dbReference type="Gene3D" id="3.30.1370.130">
    <property type="match status" value="1"/>
</dbReference>
<keyword evidence="5" id="KW-0998">Cell outer membrane</keyword>
<dbReference type="GO" id="GO:0009306">
    <property type="term" value="P:protein secretion"/>
    <property type="evidence" value="ECO:0007669"/>
    <property type="project" value="InterPro"/>
</dbReference>
<sequence length="616" mass="64592">MNARRWTRSWLARGLPLAAALALAAVPAPAATVLTDAQLTSTPDGGAVLRLTGDGGFEPRHFLLDEPFRVVLDLLGTADPVGVSLKPDGGFVRAVRCAARPEREGRPVVRYVVETSGAPVYRVESSNGELRLSILPAPEIQPAGKAAQAALAAEPAPAGGVASSAERPAQAELPVAAPVPSPAPAESAAPAAAGTPAPPAVAAPPAPPQMAAEKPAPPAPLLGAAAPARMSLDVQEANILTVLRSISDYAGINVVADANVQGSVTIRALDLPWPEMLASVCRALSLEAIDTGAVIRVATQKTAREEELARETAARKQEEFLPLFTRIIPVNYANAAELQETLNKMVGARGIIEVDKRTNALVVTDIAPRLDEIAGLVRRLDSETVQVEIEARIVDVDATQARQLGISWSLDGLHSAAAGASGSVRARSSEILDASGQVRVGVIRSFGALDAQLQALEQSNQAEIISTPRITTVNNRMARILVGKEVPLITLDYAGNAITELKKVGIALEVTPHINIDGQITMDLHPEVSDLSSQSTVAGGVVFTTTEADTRVLVRDGQTAVIAGLIRSGETSFERGIPLLKDLPLLGAIFKSSDKRVEKRELLIFITPRIVPPGRG</sequence>
<accession>A0A937X7B0</accession>
<feature type="chain" id="PRO_5037474997" evidence="9">
    <location>
        <begin position="31"/>
        <end position="616"/>
    </location>
</feature>
<dbReference type="EMBL" id="VGIY01000064">
    <property type="protein sequence ID" value="MBM3317001.1"/>
    <property type="molecule type" value="Genomic_DNA"/>
</dbReference>
<feature type="compositionally biased region" description="Pro residues" evidence="8">
    <location>
        <begin position="196"/>
        <end position="208"/>
    </location>
</feature>
<feature type="signal peptide" evidence="9">
    <location>
        <begin position="1"/>
        <end position="30"/>
    </location>
</feature>
<evidence type="ECO:0000256" key="7">
    <source>
        <dbReference type="RuleBase" id="RU004004"/>
    </source>
</evidence>
<dbReference type="Pfam" id="PF11741">
    <property type="entry name" value="AMIN"/>
    <property type="match status" value="1"/>
</dbReference>
<dbReference type="InterPro" id="IPR001775">
    <property type="entry name" value="GspD/PilQ"/>
</dbReference>
<dbReference type="InterPro" id="IPR013355">
    <property type="entry name" value="Pilus_4_PilQ"/>
</dbReference>
<dbReference type="Proteomes" id="UP000748308">
    <property type="component" value="Unassembled WGS sequence"/>
</dbReference>
<evidence type="ECO:0000256" key="6">
    <source>
        <dbReference type="RuleBase" id="RU004003"/>
    </source>
</evidence>
<name>A0A937X7B0_UNCEI</name>
<reference evidence="13" key="1">
    <citation type="submission" date="2019-03" db="EMBL/GenBank/DDBJ databases">
        <title>Lake Tanganyika Metagenome-Assembled Genomes (MAGs).</title>
        <authorList>
            <person name="Tran P."/>
        </authorList>
    </citation>
    <scope>NUCLEOTIDE SEQUENCE</scope>
    <source>
        <strain evidence="13">M_DeepCast_400m_m2_100</strain>
    </source>
</reference>
<feature type="compositionally biased region" description="Low complexity" evidence="8">
    <location>
        <begin position="184"/>
        <end position="195"/>
    </location>
</feature>
<evidence type="ECO:0000256" key="3">
    <source>
        <dbReference type="ARBA" id="ARBA00022729"/>
    </source>
</evidence>
<dbReference type="InterPro" id="IPR038591">
    <property type="entry name" value="NolW-like_sf"/>
</dbReference>
<evidence type="ECO:0000256" key="4">
    <source>
        <dbReference type="ARBA" id="ARBA00023136"/>
    </source>
</evidence>
<dbReference type="PANTHER" id="PTHR30604:SF1">
    <property type="entry name" value="DNA UTILIZATION PROTEIN HOFQ"/>
    <property type="match status" value="1"/>
</dbReference>
<gene>
    <name evidence="13" type="primary">pilQ</name>
    <name evidence="13" type="ORF">FJY75_04025</name>
</gene>
<dbReference type="GO" id="GO:0009279">
    <property type="term" value="C:cell outer membrane"/>
    <property type="evidence" value="ECO:0007669"/>
    <property type="project" value="UniProtKB-SubCell"/>
</dbReference>
<protein>
    <submittedName>
        <fullName evidence="13">Type IV pilus secretin PilQ</fullName>
    </submittedName>
</protein>
<dbReference type="Pfam" id="PF03958">
    <property type="entry name" value="Secretin_N"/>
    <property type="match status" value="1"/>
</dbReference>
<comment type="similarity">
    <text evidence="6">Belongs to the bacterial secretin family.</text>
</comment>
<dbReference type="InterPro" id="IPR021731">
    <property type="entry name" value="AMIN_dom"/>
</dbReference>
<evidence type="ECO:0000256" key="8">
    <source>
        <dbReference type="SAM" id="MobiDB-lite"/>
    </source>
</evidence>
<keyword evidence="3 9" id="KW-0732">Signal</keyword>
<dbReference type="PANTHER" id="PTHR30604">
    <property type="entry name" value="PROTEIN TRANSPORT PROTEIN HOFQ"/>
    <property type="match status" value="1"/>
</dbReference>
<evidence type="ECO:0000259" key="10">
    <source>
        <dbReference type="Pfam" id="PF00263"/>
    </source>
</evidence>
<feature type="region of interest" description="Disordered" evidence="8">
    <location>
        <begin position="176"/>
        <end position="218"/>
    </location>
</feature>
<evidence type="ECO:0000259" key="11">
    <source>
        <dbReference type="Pfam" id="PF03958"/>
    </source>
</evidence>
<dbReference type="InterPro" id="IPR005644">
    <property type="entry name" value="NolW-like"/>
</dbReference>
<dbReference type="InterPro" id="IPR004846">
    <property type="entry name" value="T2SS/T3SS_dom"/>
</dbReference>
<feature type="domain" description="NolW-like" evidence="11">
    <location>
        <begin position="325"/>
        <end position="383"/>
    </location>
</feature>
<comment type="caution">
    <text evidence="13">The sequence shown here is derived from an EMBL/GenBank/DDBJ whole genome shotgun (WGS) entry which is preliminary data.</text>
</comment>